<keyword evidence="1" id="KW-1133">Transmembrane helix</keyword>
<evidence type="ECO:0000313" key="3">
    <source>
        <dbReference type="EMBL" id="NML71513.1"/>
    </source>
</evidence>
<dbReference type="Proteomes" id="UP000544054">
    <property type="component" value="Unassembled WGS sequence"/>
</dbReference>
<evidence type="ECO:0000313" key="4">
    <source>
        <dbReference type="Proteomes" id="UP000544054"/>
    </source>
</evidence>
<keyword evidence="1" id="KW-0812">Transmembrane</keyword>
<dbReference type="RefSeq" id="WP_169236007.1">
    <property type="nucleotide sequence ID" value="NZ_JABBGI010000024.1"/>
</dbReference>
<evidence type="ECO:0000256" key="1">
    <source>
        <dbReference type="SAM" id="Phobius"/>
    </source>
</evidence>
<keyword evidence="4" id="KW-1185">Reference proteome</keyword>
<name>A0A7Y0AQA9_9FLAO</name>
<proteinExistence type="predicted"/>
<evidence type="ECO:0000259" key="2">
    <source>
        <dbReference type="Pfam" id="PF14257"/>
    </source>
</evidence>
<dbReference type="AlphaFoldDB" id="A0A7Y0AQA9"/>
<keyword evidence="1" id="KW-0472">Membrane</keyword>
<dbReference type="InterPro" id="IPR025645">
    <property type="entry name" value="DUF4349"/>
</dbReference>
<organism evidence="3 4">
    <name type="scientific">Chryseobacterium antibioticum</name>
    <dbReference type="NCBI Taxonomy" id="2728847"/>
    <lineage>
        <taxon>Bacteria</taxon>
        <taxon>Pseudomonadati</taxon>
        <taxon>Bacteroidota</taxon>
        <taxon>Flavobacteriia</taxon>
        <taxon>Flavobacteriales</taxon>
        <taxon>Weeksellaceae</taxon>
        <taxon>Chryseobacterium group</taxon>
        <taxon>Chryseobacterium</taxon>
    </lineage>
</organism>
<gene>
    <name evidence="3" type="ORF">HHL23_17115</name>
</gene>
<accession>A0A7Y0AQA9</accession>
<reference evidence="3 4" key="1">
    <citation type="submission" date="2020-04" db="EMBL/GenBank/DDBJ databases">
        <title>Chryseobacterium sp. RP-3-3 sp. nov., isolated from Jeju soil.</title>
        <authorList>
            <person name="Dahal R.H."/>
        </authorList>
    </citation>
    <scope>NUCLEOTIDE SEQUENCE [LARGE SCALE GENOMIC DNA]</scope>
    <source>
        <strain evidence="3 4">RP-3-3</strain>
    </source>
</reference>
<sequence length="321" mass="35755">MKKFIVLVALSSTFIMCKKGEAAQSQIENTLHAADSAAAAVNETVNSIHHTADKVLDSAHIKIKDFEDTKGEIQQTIESTAKIVDSLSDKIASTKLESKIEKKDSTEKKTEKIVVNVPAPKVIKETKIIYKDQPKNDSYELNTPKNRMVKTGLLSVKADNAETVKELVKEETLKNNGYIKSEELSYITVEPARRESSYPETNQKVYYMDIKVPIQNFDDLMNDLSSIGDVDNKNIQVSGNSYTDNTLCSIAVTLTDKSDHEKEPKSFGGKSLAAISSGWGVITSIFLFILPLWPLFVIAGIGYYFYKNKNKNKKTTDNNPQ</sequence>
<feature type="domain" description="DUF4349" evidence="2">
    <location>
        <begin position="147"/>
        <end position="237"/>
    </location>
</feature>
<protein>
    <submittedName>
        <fullName evidence="3">DUF4349 domain-containing protein</fullName>
    </submittedName>
</protein>
<dbReference type="Pfam" id="PF14257">
    <property type="entry name" value="DUF4349"/>
    <property type="match status" value="1"/>
</dbReference>
<feature type="transmembrane region" description="Helical" evidence="1">
    <location>
        <begin position="279"/>
        <end position="306"/>
    </location>
</feature>
<dbReference type="EMBL" id="JABBGI010000024">
    <property type="protein sequence ID" value="NML71513.1"/>
    <property type="molecule type" value="Genomic_DNA"/>
</dbReference>
<comment type="caution">
    <text evidence="3">The sequence shown here is derived from an EMBL/GenBank/DDBJ whole genome shotgun (WGS) entry which is preliminary data.</text>
</comment>